<evidence type="ECO:0000313" key="2">
    <source>
        <dbReference type="EMBL" id="TCG03520.1"/>
    </source>
</evidence>
<protein>
    <submittedName>
        <fullName evidence="2">Xaa-Pro aminopeptidase</fullName>
    </submittedName>
</protein>
<dbReference type="SUPFAM" id="SSF53092">
    <property type="entry name" value="Creatinase/prolidase N-terminal domain"/>
    <property type="match status" value="1"/>
</dbReference>
<keyword evidence="2" id="KW-0378">Hydrolase</keyword>
<dbReference type="Pfam" id="PF01321">
    <property type="entry name" value="Creatinase_N"/>
    <property type="match status" value="1"/>
</dbReference>
<dbReference type="GO" id="GO:0004177">
    <property type="term" value="F:aminopeptidase activity"/>
    <property type="evidence" value="ECO:0007669"/>
    <property type="project" value="UniProtKB-KW"/>
</dbReference>
<dbReference type="AlphaFoldDB" id="A0A4R0X7P7"/>
<gene>
    <name evidence="2" type="ORF">BZM27_47895</name>
</gene>
<feature type="non-terminal residue" evidence="2">
    <location>
        <position position="131"/>
    </location>
</feature>
<organism evidence="2 3">
    <name type="scientific">Paraburkholderia steynii</name>
    <dbReference type="NCBI Taxonomy" id="1245441"/>
    <lineage>
        <taxon>Bacteria</taxon>
        <taxon>Pseudomonadati</taxon>
        <taxon>Pseudomonadota</taxon>
        <taxon>Betaproteobacteria</taxon>
        <taxon>Burkholderiales</taxon>
        <taxon>Burkholderiaceae</taxon>
        <taxon>Paraburkholderia</taxon>
    </lineage>
</organism>
<evidence type="ECO:0000313" key="3">
    <source>
        <dbReference type="Proteomes" id="UP000294200"/>
    </source>
</evidence>
<dbReference type="InterPro" id="IPR000587">
    <property type="entry name" value="Creatinase_N"/>
</dbReference>
<evidence type="ECO:0000259" key="1">
    <source>
        <dbReference type="Pfam" id="PF01321"/>
    </source>
</evidence>
<comment type="caution">
    <text evidence="2">The sequence shown here is derived from an EMBL/GenBank/DDBJ whole genome shotgun (WGS) entry which is preliminary data.</text>
</comment>
<keyword evidence="3" id="KW-1185">Reference proteome</keyword>
<accession>A0A4R0X7P7</accession>
<dbReference type="EMBL" id="MWML01000391">
    <property type="protein sequence ID" value="TCG03520.1"/>
    <property type="molecule type" value="Genomic_DNA"/>
</dbReference>
<keyword evidence="2" id="KW-0645">Protease</keyword>
<keyword evidence="2" id="KW-0031">Aminopeptidase</keyword>
<reference evidence="2 3" key="1">
    <citation type="submission" date="2017-02" db="EMBL/GenBank/DDBJ databases">
        <title>Paraburkholderia sophoroidis sp. nov. and Paraburkholderia steynii sp. nov. rhizobial symbionts of the fynbos legume Hypocalyptus sophoroides.</title>
        <authorList>
            <person name="Steenkamp E.T."/>
            <person name="Beukes C.W."/>
            <person name="Van Zyl E."/>
            <person name="Avontuur J."/>
            <person name="Chan W.Y."/>
            <person name="Hassen A."/>
            <person name="Palmer M."/>
            <person name="Mthombeni L."/>
            <person name="Phalane F."/>
            <person name="Sereme K."/>
            <person name="Venter S.N."/>
        </authorList>
    </citation>
    <scope>NUCLEOTIDE SEQUENCE [LARGE SCALE GENOMIC DNA]</scope>
    <source>
        <strain evidence="2 3">HC1.1ba</strain>
    </source>
</reference>
<dbReference type="Proteomes" id="UP000294200">
    <property type="component" value="Unassembled WGS sequence"/>
</dbReference>
<dbReference type="InterPro" id="IPR029149">
    <property type="entry name" value="Creatin/AminoP/Spt16_N"/>
</dbReference>
<dbReference type="InterPro" id="IPR050422">
    <property type="entry name" value="X-Pro_aminopeptidase_P"/>
</dbReference>
<sequence length="131" mass="13789">MNVRLPETASIPERIAQLRSAMKQAGLAACLVPSADPHLSEYLPGRWQGREWLSGFTGSVGTLVVTADFAGLWVDSRYWVQAEAQLAGTGIQLMKMFGGQQSAPHIDWLAQNVPAGATVGVDGAVLGVAAA</sequence>
<dbReference type="PANTHER" id="PTHR43763">
    <property type="entry name" value="XAA-PRO AMINOPEPTIDASE 1"/>
    <property type="match status" value="1"/>
</dbReference>
<dbReference type="Gene3D" id="3.40.350.10">
    <property type="entry name" value="Creatinase/prolidase N-terminal domain"/>
    <property type="match status" value="1"/>
</dbReference>
<feature type="domain" description="Creatinase N-terminal" evidence="1">
    <location>
        <begin position="14"/>
        <end position="129"/>
    </location>
</feature>
<proteinExistence type="predicted"/>
<dbReference type="PANTHER" id="PTHR43763:SF6">
    <property type="entry name" value="XAA-PRO AMINOPEPTIDASE 1"/>
    <property type="match status" value="1"/>
</dbReference>
<name>A0A4R0X7P7_9BURK</name>